<dbReference type="Pfam" id="PF07702">
    <property type="entry name" value="UTRA"/>
    <property type="match status" value="1"/>
</dbReference>
<dbReference type="GO" id="GO:0003677">
    <property type="term" value="F:DNA binding"/>
    <property type="evidence" value="ECO:0007669"/>
    <property type="project" value="UniProtKB-KW"/>
</dbReference>
<accession>A0A1M5UD88</accession>
<dbReference type="SMART" id="SM00345">
    <property type="entry name" value="HTH_GNTR"/>
    <property type="match status" value="1"/>
</dbReference>
<reference evidence="5 6" key="1">
    <citation type="submission" date="2016-11" db="EMBL/GenBank/DDBJ databases">
        <authorList>
            <person name="Jaros S."/>
            <person name="Januszkiewicz K."/>
            <person name="Wedrychowicz H."/>
        </authorList>
    </citation>
    <scope>NUCLEOTIDE SEQUENCE [LARGE SCALE GENOMIC DNA]</scope>
    <source>
        <strain evidence="5 6">DSM 10068</strain>
    </source>
</reference>
<evidence type="ECO:0000256" key="2">
    <source>
        <dbReference type="ARBA" id="ARBA00023125"/>
    </source>
</evidence>
<dbReference type="PANTHER" id="PTHR44846">
    <property type="entry name" value="MANNOSYL-D-GLYCERATE TRANSPORT/METABOLISM SYSTEM REPRESSOR MNGR-RELATED"/>
    <property type="match status" value="1"/>
</dbReference>
<evidence type="ECO:0000256" key="1">
    <source>
        <dbReference type="ARBA" id="ARBA00023015"/>
    </source>
</evidence>
<protein>
    <submittedName>
        <fullName evidence="5">GntR family transcriptional regulator</fullName>
    </submittedName>
</protein>
<evidence type="ECO:0000313" key="6">
    <source>
        <dbReference type="Proteomes" id="UP000183995"/>
    </source>
</evidence>
<evidence type="ECO:0000256" key="3">
    <source>
        <dbReference type="ARBA" id="ARBA00023163"/>
    </source>
</evidence>
<dbReference type="CDD" id="cd07377">
    <property type="entry name" value="WHTH_GntR"/>
    <property type="match status" value="1"/>
</dbReference>
<dbReference type="InterPro" id="IPR028978">
    <property type="entry name" value="Chorismate_lyase_/UTRA_dom_sf"/>
</dbReference>
<dbReference type="InterPro" id="IPR050679">
    <property type="entry name" value="Bact_HTH_transcr_reg"/>
</dbReference>
<dbReference type="AlphaFoldDB" id="A0A1M5UD88"/>
<dbReference type="OrthoDB" id="457376at2"/>
<keyword evidence="2" id="KW-0238">DNA-binding</keyword>
<dbReference type="EMBL" id="FQXV01000001">
    <property type="protein sequence ID" value="SHH60994.1"/>
    <property type="molecule type" value="Genomic_DNA"/>
</dbReference>
<organism evidence="5 6">
    <name type="scientific">Sporobacter termitidis DSM 10068</name>
    <dbReference type="NCBI Taxonomy" id="1123282"/>
    <lineage>
        <taxon>Bacteria</taxon>
        <taxon>Bacillati</taxon>
        <taxon>Bacillota</taxon>
        <taxon>Clostridia</taxon>
        <taxon>Eubacteriales</taxon>
        <taxon>Oscillospiraceae</taxon>
        <taxon>Sporobacter</taxon>
    </lineage>
</organism>
<dbReference type="Pfam" id="PF00392">
    <property type="entry name" value="GntR"/>
    <property type="match status" value="1"/>
</dbReference>
<dbReference type="InterPro" id="IPR011663">
    <property type="entry name" value="UTRA"/>
</dbReference>
<keyword evidence="1" id="KW-0805">Transcription regulation</keyword>
<dbReference type="SUPFAM" id="SSF64288">
    <property type="entry name" value="Chorismate lyase-like"/>
    <property type="match status" value="1"/>
</dbReference>
<gene>
    <name evidence="5" type="ORF">SAMN02745823_00465</name>
</gene>
<dbReference type="SMART" id="SM00866">
    <property type="entry name" value="UTRA"/>
    <property type="match status" value="1"/>
</dbReference>
<dbReference type="STRING" id="1123282.SAMN02745823_00465"/>
<keyword evidence="6" id="KW-1185">Reference proteome</keyword>
<feature type="domain" description="HTH gntR-type" evidence="4">
    <location>
        <begin position="17"/>
        <end position="85"/>
    </location>
</feature>
<dbReference type="GO" id="GO:0045892">
    <property type="term" value="P:negative regulation of DNA-templated transcription"/>
    <property type="evidence" value="ECO:0007669"/>
    <property type="project" value="TreeGrafter"/>
</dbReference>
<dbReference type="PROSITE" id="PS50949">
    <property type="entry name" value="HTH_GNTR"/>
    <property type="match status" value="1"/>
</dbReference>
<sequence length="261" mass="29160">MNSNPILNADLTTDGNIPLYFQLVGIIKRYVSAGILAPGDMLPSESELCRGLGISRSTVRQAIGALEDEGLVIRKQGRGTFVAEPKMRRRNENVYSFTSEVSAMGLTPSSTLIEFDVIQPSPDIMKMFSLHSDDIPVYRFTRIRRVDGEPVMLETSFYPQYIYPNLTRELLETHSFYSLLYEVGIVPASAVDTYEAVKLSADEAALLGCKSGSAGFFHQRQTKTENGEVFEFTQTLIRGDKTRLEVVLHKNGVSFSRMLNK</sequence>
<dbReference type="Gene3D" id="3.40.1410.10">
    <property type="entry name" value="Chorismate lyase-like"/>
    <property type="match status" value="1"/>
</dbReference>
<dbReference type="GO" id="GO:0003700">
    <property type="term" value="F:DNA-binding transcription factor activity"/>
    <property type="evidence" value="ECO:0007669"/>
    <property type="project" value="InterPro"/>
</dbReference>
<evidence type="ECO:0000313" key="5">
    <source>
        <dbReference type="EMBL" id="SHH60994.1"/>
    </source>
</evidence>
<dbReference type="RefSeq" id="WP_073076007.1">
    <property type="nucleotide sequence ID" value="NZ_FQXV01000001.1"/>
</dbReference>
<name>A0A1M5UD88_9FIRM</name>
<dbReference type="PRINTS" id="PR00035">
    <property type="entry name" value="HTHGNTR"/>
</dbReference>
<dbReference type="PANTHER" id="PTHR44846:SF1">
    <property type="entry name" value="MANNOSYL-D-GLYCERATE TRANSPORT_METABOLISM SYSTEM REPRESSOR MNGR-RELATED"/>
    <property type="match status" value="1"/>
</dbReference>
<dbReference type="Proteomes" id="UP000183995">
    <property type="component" value="Unassembled WGS sequence"/>
</dbReference>
<dbReference type="SUPFAM" id="SSF46785">
    <property type="entry name" value="Winged helix' DNA-binding domain"/>
    <property type="match status" value="1"/>
</dbReference>
<dbReference type="InterPro" id="IPR036388">
    <property type="entry name" value="WH-like_DNA-bd_sf"/>
</dbReference>
<evidence type="ECO:0000259" key="4">
    <source>
        <dbReference type="PROSITE" id="PS50949"/>
    </source>
</evidence>
<dbReference type="Gene3D" id="1.10.10.10">
    <property type="entry name" value="Winged helix-like DNA-binding domain superfamily/Winged helix DNA-binding domain"/>
    <property type="match status" value="1"/>
</dbReference>
<keyword evidence="3" id="KW-0804">Transcription</keyword>
<proteinExistence type="predicted"/>
<dbReference type="InterPro" id="IPR000524">
    <property type="entry name" value="Tscrpt_reg_HTH_GntR"/>
</dbReference>
<dbReference type="InterPro" id="IPR036390">
    <property type="entry name" value="WH_DNA-bd_sf"/>
</dbReference>